<evidence type="ECO:0000313" key="3">
    <source>
        <dbReference type="Proteomes" id="UP000824281"/>
    </source>
</evidence>
<dbReference type="Pfam" id="PF09411">
    <property type="entry name" value="PagL"/>
    <property type="match status" value="1"/>
</dbReference>
<protein>
    <submittedName>
        <fullName evidence="2">Acyloxyacyl hydrolase</fullName>
    </submittedName>
</protein>
<keyword evidence="3" id="KW-1185">Reference proteome</keyword>
<dbReference type="EMBL" id="CP081295">
    <property type="protein sequence ID" value="QZD90576.1"/>
    <property type="molecule type" value="Genomic_DNA"/>
</dbReference>
<organism evidence="2 3">
    <name type="scientific">Qipengyuania aurantiaca</name>
    <dbReference type="NCBI Taxonomy" id="2867233"/>
    <lineage>
        <taxon>Bacteria</taxon>
        <taxon>Pseudomonadati</taxon>
        <taxon>Pseudomonadota</taxon>
        <taxon>Alphaproteobacteria</taxon>
        <taxon>Sphingomonadales</taxon>
        <taxon>Erythrobacteraceae</taxon>
        <taxon>Qipengyuania</taxon>
    </lineage>
</organism>
<keyword evidence="2" id="KW-0378">Hydrolase</keyword>
<dbReference type="InterPro" id="IPR018550">
    <property type="entry name" value="Lipid-A_deacylase-rel"/>
</dbReference>
<feature type="chain" id="PRO_5046641692" evidence="1">
    <location>
        <begin position="24"/>
        <end position="177"/>
    </location>
</feature>
<keyword evidence="1" id="KW-0732">Signal</keyword>
<reference evidence="2 3" key="1">
    <citation type="submission" date="2021-08" db="EMBL/GenBank/DDBJ databases">
        <title>Comparative Genomics Analysis of the Genus Qipengyuania Reveals Extensive Genetic Diversity and Metabolic Versatility, Including the Description of Fifteen Novel Species.</title>
        <authorList>
            <person name="Liu Y."/>
        </authorList>
    </citation>
    <scope>NUCLEOTIDE SEQUENCE [LARGE SCALE GENOMIC DNA]</scope>
    <source>
        <strain evidence="2 3">1NDH13</strain>
    </source>
</reference>
<dbReference type="Gene3D" id="2.40.160.20">
    <property type="match status" value="1"/>
</dbReference>
<name>A0ABX8ZNP1_9SPHN</name>
<gene>
    <name evidence="2" type="ORF">K3148_04055</name>
</gene>
<dbReference type="RefSeq" id="WP_221426041.1">
    <property type="nucleotide sequence ID" value="NZ_CP081295.1"/>
</dbReference>
<dbReference type="GO" id="GO:0016787">
    <property type="term" value="F:hydrolase activity"/>
    <property type="evidence" value="ECO:0007669"/>
    <property type="project" value="UniProtKB-KW"/>
</dbReference>
<evidence type="ECO:0000313" key="2">
    <source>
        <dbReference type="EMBL" id="QZD90576.1"/>
    </source>
</evidence>
<dbReference type="Proteomes" id="UP000824281">
    <property type="component" value="Chromosome"/>
</dbReference>
<evidence type="ECO:0000256" key="1">
    <source>
        <dbReference type="SAM" id="SignalP"/>
    </source>
</evidence>
<feature type="signal peptide" evidence="1">
    <location>
        <begin position="1"/>
        <end position="23"/>
    </location>
</feature>
<sequence length="177" mass="19064">MRLARTLTSLAVLAAAVPASLSAQEVYGGVYAHAVDTPFTFDTGEGGTDVQAGVRFDPIEGLADVQPYVFGSANLSGDTSFVGVGVSWKAELGPVYLRPGGGLVVHDAPELRVDPETGYRTDLGSRVLFEPEIALGVDLDERWSVEASWVHISNARLFNREQNPGIDMMGLRVNRRF</sequence>
<accession>A0ABX8ZNP1</accession>
<proteinExistence type="predicted"/>